<evidence type="ECO:0000259" key="1">
    <source>
        <dbReference type="PROSITE" id="PS51725"/>
    </source>
</evidence>
<dbReference type="GO" id="GO:0004497">
    <property type="term" value="F:monooxygenase activity"/>
    <property type="evidence" value="ECO:0007669"/>
    <property type="project" value="UniProtKB-KW"/>
</dbReference>
<evidence type="ECO:0000313" key="2">
    <source>
        <dbReference type="EMBL" id="QWG15347.1"/>
    </source>
</evidence>
<dbReference type="Proteomes" id="UP000680839">
    <property type="component" value="Chromosome"/>
</dbReference>
<dbReference type="PROSITE" id="PS51725">
    <property type="entry name" value="ABM"/>
    <property type="match status" value="1"/>
</dbReference>
<dbReference type="SUPFAM" id="SSF54909">
    <property type="entry name" value="Dimeric alpha+beta barrel"/>
    <property type="match status" value="1"/>
</dbReference>
<keyword evidence="2" id="KW-0503">Monooxygenase</keyword>
<dbReference type="AlphaFoldDB" id="A0A975NHN8"/>
<evidence type="ECO:0000313" key="3">
    <source>
        <dbReference type="Proteomes" id="UP000680839"/>
    </source>
</evidence>
<dbReference type="RefSeq" id="WP_215623872.1">
    <property type="nucleotide sequence ID" value="NZ_CP076134.1"/>
</dbReference>
<name>A0A975NHN8_9BRAD</name>
<dbReference type="InterPro" id="IPR052936">
    <property type="entry name" value="Jasmonate_Hydroxylase-like"/>
</dbReference>
<dbReference type="EMBL" id="CP076134">
    <property type="protein sequence ID" value="QWG15347.1"/>
    <property type="molecule type" value="Genomic_DNA"/>
</dbReference>
<accession>A0A975NHN8</accession>
<feature type="domain" description="ABM" evidence="1">
    <location>
        <begin position="2"/>
        <end position="90"/>
    </location>
</feature>
<dbReference type="InterPro" id="IPR007138">
    <property type="entry name" value="ABM_dom"/>
</dbReference>
<keyword evidence="2" id="KW-0560">Oxidoreductase</keyword>
<dbReference type="PANTHER" id="PTHR37811">
    <property type="entry name" value="BLL5343 PROTEIN"/>
    <property type="match status" value="1"/>
</dbReference>
<protein>
    <submittedName>
        <fullName evidence="2">Antibiotic biosynthesis monooxygenase</fullName>
    </submittedName>
</protein>
<sequence length="116" mass="13369">MIAVIFEVWPKPEHRQEYFDLAAELRPALQTIDGFISVERFESLTEKGKILSLSFWRDEEAVAAWRNLPGHRKTQGKGRAVIFENYRLRIAGVIRDYGMTDRAQAPTDSRATHDAH</sequence>
<gene>
    <name evidence="2" type="ORF">KMZ29_12185</name>
</gene>
<dbReference type="InterPro" id="IPR011008">
    <property type="entry name" value="Dimeric_a/b-barrel"/>
</dbReference>
<dbReference type="PANTHER" id="PTHR37811:SF2">
    <property type="entry name" value="ABM DOMAIN-CONTAINING PROTEIN"/>
    <property type="match status" value="1"/>
</dbReference>
<proteinExistence type="predicted"/>
<reference evidence="2" key="1">
    <citation type="submission" date="2021-06" db="EMBL/GenBank/DDBJ databases">
        <title>Bradyrhizobium sp. S2-20-1 Genome sequencing.</title>
        <authorList>
            <person name="Jin L."/>
        </authorList>
    </citation>
    <scope>NUCLEOTIDE SEQUENCE</scope>
    <source>
        <strain evidence="2">S2-20-1</strain>
    </source>
</reference>
<dbReference type="Pfam" id="PF03992">
    <property type="entry name" value="ABM"/>
    <property type="match status" value="1"/>
</dbReference>
<organism evidence="2 3">
    <name type="scientific">Bradyrhizobium sediminis</name>
    <dbReference type="NCBI Taxonomy" id="2840469"/>
    <lineage>
        <taxon>Bacteria</taxon>
        <taxon>Pseudomonadati</taxon>
        <taxon>Pseudomonadota</taxon>
        <taxon>Alphaproteobacteria</taxon>
        <taxon>Hyphomicrobiales</taxon>
        <taxon>Nitrobacteraceae</taxon>
        <taxon>Bradyrhizobium</taxon>
    </lineage>
</organism>
<dbReference type="Gene3D" id="3.30.70.100">
    <property type="match status" value="1"/>
</dbReference>